<dbReference type="Proteomes" id="UP000799772">
    <property type="component" value="Unassembled WGS sequence"/>
</dbReference>
<dbReference type="AlphaFoldDB" id="A0A9P4IFU2"/>
<evidence type="ECO:0000313" key="3">
    <source>
        <dbReference type="Proteomes" id="UP000799772"/>
    </source>
</evidence>
<dbReference type="InterPro" id="IPR010730">
    <property type="entry name" value="HET"/>
</dbReference>
<accession>A0A9P4IFU2</accession>
<evidence type="ECO:0000313" key="2">
    <source>
        <dbReference type="EMBL" id="KAF2099228.1"/>
    </source>
</evidence>
<dbReference type="PANTHER" id="PTHR33112">
    <property type="entry name" value="DOMAIN PROTEIN, PUTATIVE-RELATED"/>
    <property type="match status" value="1"/>
</dbReference>
<protein>
    <submittedName>
        <fullName evidence="2">HET-domain-containing protein</fullName>
    </submittedName>
</protein>
<proteinExistence type="predicted"/>
<evidence type="ECO:0000259" key="1">
    <source>
        <dbReference type="Pfam" id="PF06985"/>
    </source>
</evidence>
<sequence>MGGLDDKSIERKHNISYGLAIRKLKNVLYRSNLDTTESARTKRSASKEKQLGKRGGCDTCRKILSAIQDHGKDHFSVSLGKVHELLSSRCPRHCAVVEQAWVKFQQQLDHPDQSSQHDYEIMVWRSCFSTSISLNFKQNDEFCATKSPLPLLEVVRNASPSGKHGQGLLLDRSWINIDRLSEWYSDCKSSHGDHCASPLYLAQSPYPTLRFLIDTANKCLVSAPPKCSYIALSYVWGQVECLKATSANLAVLCESHSLNQATVKGKIPKTIMDAMYVVESLGERYLWTDAICIVQDDEDMMREQLNSMASIYAHASLVIVAATGSDAGHGLPGIQGVPNAVPRCLEQKTILFGDALLLQRNFSECNERSGRQEEYWKRGWTFQEYMFARRRIVFEKDSVCFECCTFTQYEDINTSTENPVWDPGEFRTLLEVGYPSLTMFMHIVNRFNQKDLTYPEDCLSAFAGSLSTFAKAFKGGSLCGLPELFFDVVLLWQPAHDLKRRVPLRNEYRRGKTASSLPSWSWAGWQGGLDGWSWATGCDFIATCSGLIAVTKRETIPITTWYTAATPDASKAGRRPINAEWSHWRDKYKTNRGELPPGWRAHRRILKRSLTNEHAPRGHGDFLYTHPYAQHQARFWYPVPICDPDPQPKINPDTPYLFSRIQSAWLYTSGEVLPCRRRITFVPDPPDPAPSISLRDHLGVWAGVLRLHCRQDIEDLLKQSNSVPTRTQLVAISRGSIPNNAEYPDDYLEEYEFDERPKDSDVYEYYDVIWIVWEDGVAYRKALGRVTKKMWEAQDVETIDLVLG</sequence>
<dbReference type="PANTHER" id="PTHR33112:SF12">
    <property type="entry name" value="HETEROKARYON INCOMPATIBILITY DOMAIN-CONTAINING PROTEIN"/>
    <property type="match status" value="1"/>
</dbReference>
<organism evidence="2 3">
    <name type="scientific">Rhizodiscina lignyota</name>
    <dbReference type="NCBI Taxonomy" id="1504668"/>
    <lineage>
        <taxon>Eukaryota</taxon>
        <taxon>Fungi</taxon>
        <taxon>Dikarya</taxon>
        <taxon>Ascomycota</taxon>
        <taxon>Pezizomycotina</taxon>
        <taxon>Dothideomycetes</taxon>
        <taxon>Pleosporomycetidae</taxon>
        <taxon>Aulographales</taxon>
        <taxon>Rhizodiscinaceae</taxon>
        <taxon>Rhizodiscina</taxon>
    </lineage>
</organism>
<gene>
    <name evidence="2" type="ORF">NA57DRAFT_76458</name>
</gene>
<keyword evidence="3" id="KW-1185">Reference proteome</keyword>
<dbReference type="OrthoDB" id="5428863at2759"/>
<dbReference type="EMBL" id="ML978126">
    <property type="protein sequence ID" value="KAF2099228.1"/>
    <property type="molecule type" value="Genomic_DNA"/>
</dbReference>
<dbReference type="Pfam" id="PF06985">
    <property type="entry name" value="HET"/>
    <property type="match status" value="1"/>
</dbReference>
<comment type="caution">
    <text evidence="2">The sequence shown here is derived from an EMBL/GenBank/DDBJ whole genome shotgun (WGS) entry which is preliminary data.</text>
</comment>
<reference evidence="2" key="1">
    <citation type="journal article" date="2020" name="Stud. Mycol.">
        <title>101 Dothideomycetes genomes: a test case for predicting lifestyles and emergence of pathogens.</title>
        <authorList>
            <person name="Haridas S."/>
            <person name="Albert R."/>
            <person name="Binder M."/>
            <person name="Bloem J."/>
            <person name="Labutti K."/>
            <person name="Salamov A."/>
            <person name="Andreopoulos B."/>
            <person name="Baker S."/>
            <person name="Barry K."/>
            <person name="Bills G."/>
            <person name="Bluhm B."/>
            <person name="Cannon C."/>
            <person name="Castanera R."/>
            <person name="Culley D."/>
            <person name="Daum C."/>
            <person name="Ezra D."/>
            <person name="Gonzalez J."/>
            <person name="Henrissat B."/>
            <person name="Kuo A."/>
            <person name="Liang C."/>
            <person name="Lipzen A."/>
            <person name="Lutzoni F."/>
            <person name="Magnuson J."/>
            <person name="Mondo S."/>
            <person name="Nolan M."/>
            <person name="Ohm R."/>
            <person name="Pangilinan J."/>
            <person name="Park H.-J."/>
            <person name="Ramirez L."/>
            <person name="Alfaro M."/>
            <person name="Sun H."/>
            <person name="Tritt A."/>
            <person name="Yoshinaga Y."/>
            <person name="Zwiers L.-H."/>
            <person name="Turgeon B."/>
            <person name="Goodwin S."/>
            <person name="Spatafora J."/>
            <person name="Crous P."/>
            <person name="Grigoriev I."/>
        </authorList>
    </citation>
    <scope>NUCLEOTIDE SEQUENCE</scope>
    <source>
        <strain evidence="2">CBS 133067</strain>
    </source>
</reference>
<name>A0A9P4IFU2_9PEZI</name>
<feature type="domain" description="Heterokaryon incompatibility" evidence="1">
    <location>
        <begin position="229"/>
        <end position="384"/>
    </location>
</feature>